<dbReference type="EMBL" id="LWDF02000325">
    <property type="protein sequence ID" value="KAE8250431.1"/>
    <property type="molecule type" value="Genomic_DNA"/>
</dbReference>
<gene>
    <name evidence="2" type="ORF">A4X13_0g4731</name>
</gene>
<proteinExistence type="predicted"/>
<organism evidence="2 3">
    <name type="scientific">Tilletia indica</name>
    <dbReference type="NCBI Taxonomy" id="43049"/>
    <lineage>
        <taxon>Eukaryota</taxon>
        <taxon>Fungi</taxon>
        <taxon>Dikarya</taxon>
        <taxon>Basidiomycota</taxon>
        <taxon>Ustilaginomycotina</taxon>
        <taxon>Exobasidiomycetes</taxon>
        <taxon>Tilletiales</taxon>
        <taxon>Tilletiaceae</taxon>
        <taxon>Tilletia</taxon>
    </lineage>
</organism>
<evidence type="ECO:0000256" key="1">
    <source>
        <dbReference type="SAM" id="MobiDB-lite"/>
    </source>
</evidence>
<evidence type="ECO:0000313" key="2">
    <source>
        <dbReference type="EMBL" id="KAE8250431.1"/>
    </source>
</evidence>
<reference evidence="2" key="2">
    <citation type="journal article" date="2019" name="IMA Fungus">
        <title>Genome sequencing and comparison of five Tilletia species to identify candidate genes for the detection of regulated species infecting wheat.</title>
        <authorList>
            <person name="Nguyen H.D.T."/>
            <person name="Sultana T."/>
            <person name="Kesanakurti P."/>
            <person name="Hambleton S."/>
        </authorList>
    </citation>
    <scope>NUCLEOTIDE SEQUENCE</scope>
    <source>
        <strain evidence="2">DAOMC 236416</strain>
    </source>
</reference>
<feature type="region of interest" description="Disordered" evidence="1">
    <location>
        <begin position="1"/>
        <end position="25"/>
    </location>
</feature>
<accession>A0A177TP90</accession>
<keyword evidence="3" id="KW-1185">Reference proteome</keyword>
<evidence type="ECO:0000313" key="3">
    <source>
        <dbReference type="Proteomes" id="UP000077521"/>
    </source>
</evidence>
<protein>
    <submittedName>
        <fullName evidence="2">Uncharacterized protein</fullName>
    </submittedName>
</protein>
<reference evidence="2" key="1">
    <citation type="submission" date="2016-04" db="EMBL/GenBank/DDBJ databases">
        <authorList>
            <person name="Nguyen H.D."/>
            <person name="Samba Siva P."/>
            <person name="Cullis J."/>
            <person name="Levesque C.A."/>
            <person name="Hambleton S."/>
        </authorList>
    </citation>
    <scope>NUCLEOTIDE SEQUENCE</scope>
    <source>
        <strain evidence="2">DAOMC 236416</strain>
    </source>
</reference>
<comment type="caution">
    <text evidence="2">The sequence shown here is derived from an EMBL/GenBank/DDBJ whole genome shotgun (WGS) entry which is preliminary data.</text>
</comment>
<sequence>MTRYQRPSKRSPRRNQAGTRSPRKTRLLPPIAGRLLMFIGTTGDVLSPKADEVMRQRLLGSMRLRIACARLRGTVGRWVLDYGYILEFATLPCSSLLPLIRMCSSSATARGTYLTRSAPSMNPQSHGSHNHGPVHLLKTLAAKAPRAENRSHTAPSPSMAVMRRANTRRLRAAMESQLLSARITHLADFEH</sequence>
<dbReference type="Proteomes" id="UP000077521">
    <property type="component" value="Unassembled WGS sequence"/>
</dbReference>
<feature type="compositionally biased region" description="Basic residues" evidence="1">
    <location>
        <begin position="1"/>
        <end position="13"/>
    </location>
</feature>
<name>A0A177TP90_9BASI</name>
<dbReference type="AlphaFoldDB" id="A0A177TP90"/>